<reference evidence="2 3" key="1">
    <citation type="submission" date="2018-04" db="EMBL/GenBank/DDBJ databases">
        <title>Altererythrobacter sp. HME9302 genome sequencing and assembly.</title>
        <authorList>
            <person name="Kang H."/>
            <person name="Kim H."/>
            <person name="Joh K."/>
        </authorList>
    </citation>
    <scope>NUCLEOTIDE SEQUENCE [LARGE SCALE GENOMIC DNA]</scope>
    <source>
        <strain evidence="2 3">HME9302</strain>
    </source>
</reference>
<evidence type="ECO:0000313" key="2">
    <source>
        <dbReference type="EMBL" id="RDC59387.1"/>
    </source>
</evidence>
<evidence type="ECO:0000256" key="1">
    <source>
        <dbReference type="SAM" id="MobiDB-lite"/>
    </source>
</evidence>
<comment type="caution">
    <text evidence="2">The sequence shown here is derived from an EMBL/GenBank/DDBJ whole genome shotgun (WGS) entry which is preliminary data.</text>
</comment>
<dbReference type="Proteomes" id="UP000253727">
    <property type="component" value="Unassembled WGS sequence"/>
</dbReference>
<organism evidence="2 3">
    <name type="scientific">Alteripontixanthobacter maritimus</name>
    <dbReference type="NCBI Taxonomy" id="2161824"/>
    <lineage>
        <taxon>Bacteria</taxon>
        <taxon>Pseudomonadati</taxon>
        <taxon>Pseudomonadota</taxon>
        <taxon>Alphaproteobacteria</taxon>
        <taxon>Sphingomonadales</taxon>
        <taxon>Erythrobacteraceae</taxon>
        <taxon>Alteripontixanthobacter</taxon>
    </lineage>
</organism>
<gene>
    <name evidence="2" type="ORF">HME9302_00575</name>
</gene>
<protein>
    <submittedName>
        <fullName evidence="2">Uncharacterized protein</fullName>
    </submittedName>
</protein>
<accession>A0A369Q7X7</accession>
<proteinExistence type="predicted"/>
<dbReference type="AlphaFoldDB" id="A0A369Q7X7"/>
<keyword evidence="3" id="KW-1185">Reference proteome</keyword>
<feature type="region of interest" description="Disordered" evidence="1">
    <location>
        <begin position="224"/>
        <end position="247"/>
    </location>
</feature>
<evidence type="ECO:0000313" key="3">
    <source>
        <dbReference type="Proteomes" id="UP000253727"/>
    </source>
</evidence>
<sequence>MVKFTGRNSKPTKRQIKLAEESDIPDGLQNVAPVSCPVAKTTITALQVYHSPERKPEGNGPWNREADKVAWVDEHTGFGCIMLRQTDGTLSGYVGVGPDHPLYGFDAAAVPLGISDQVHGGITYGKECEVNRTELRAKGKPRQERYTVCHTTRTRWVQDYENVQTTEDEFEHEELWWLGFDTNHAGDLIPGDPHHTPRKSDVYRDQSYVYEHCVALAKRLKQVSDRKSASRSQAAAHALPPPTKEER</sequence>
<name>A0A369Q7X7_9SPHN</name>
<dbReference type="EMBL" id="QBKA01000002">
    <property type="protein sequence ID" value="RDC59387.1"/>
    <property type="molecule type" value="Genomic_DNA"/>
</dbReference>